<accession>A0A6N2AVB8</accession>
<dbReference type="GO" id="GO:0048038">
    <property type="term" value="F:quinone binding"/>
    <property type="evidence" value="ECO:0007669"/>
    <property type="project" value="UniProtKB-KW"/>
</dbReference>
<evidence type="ECO:0000256" key="7">
    <source>
        <dbReference type="ARBA" id="ARBA00022528"/>
    </source>
</evidence>
<keyword evidence="6" id="KW-0813">Transport</keyword>
<keyword evidence="8 21" id="KW-0812">Transmembrane</keyword>
<evidence type="ECO:0000256" key="3">
    <source>
        <dbReference type="ARBA" id="ARBA00008200"/>
    </source>
</evidence>
<evidence type="ECO:0000256" key="9">
    <source>
        <dbReference type="ARBA" id="ARBA00022719"/>
    </source>
</evidence>
<gene>
    <name evidence="24" type="ORF">EJD97_024047</name>
    <name evidence="23" type="ORF">EJD97_024108</name>
</gene>
<evidence type="ECO:0000256" key="12">
    <source>
        <dbReference type="ARBA" id="ARBA00022967"/>
    </source>
</evidence>
<evidence type="ECO:0000313" key="23">
    <source>
        <dbReference type="EMBL" id="TMW84935.1"/>
    </source>
</evidence>
<comment type="function">
    <text evidence="1">NDH shuttles electrons from NAD(P)H:plastoquinone, via FMN and iron-sulfur (Fe-S) centers, to quinones in the photosynthetic chain and possibly in a chloroplast respiratory chain. The immediate electron acceptor for the enzyme in this species is believed to be plastoquinone. Couples the redox reaction to proton translocation, and thus conserves the redox energy in a proton gradient.</text>
</comment>
<keyword evidence="7" id="KW-0934">Plastid</keyword>
<comment type="similarity">
    <text evidence="3">Belongs to the complex I subunit 5 family.</text>
</comment>
<comment type="subcellular location">
    <subcellularLocation>
        <location evidence="2">Plastid</location>
        <location evidence="2">Chloroplast thylakoid membrane</location>
        <topology evidence="2">Multi-pass membrane protein</topology>
    </subcellularLocation>
</comment>
<evidence type="ECO:0000256" key="21">
    <source>
        <dbReference type="SAM" id="Phobius"/>
    </source>
</evidence>
<evidence type="ECO:0000256" key="16">
    <source>
        <dbReference type="ARBA" id="ARBA00023136"/>
    </source>
</evidence>
<keyword evidence="10" id="KW-0521">NADP</keyword>
<keyword evidence="7" id="KW-0150">Chloroplast</keyword>
<evidence type="ECO:0000256" key="5">
    <source>
        <dbReference type="ARBA" id="ARBA00018648"/>
    </source>
</evidence>
<dbReference type="Pfam" id="PF01010">
    <property type="entry name" value="Proton_antipo_C"/>
    <property type="match status" value="1"/>
</dbReference>
<evidence type="ECO:0000256" key="6">
    <source>
        <dbReference type="ARBA" id="ARBA00022448"/>
    </source>
</evidence>
<organism evidence="24">
    <name type="scientific">Solanum chilense</name>
    <name type="common">Tomato</name>
    <name type="synonym">Lycopersicon chilense</name>
    <dbReference type="NCBI Taxonomy" id="4083"/>
    <lineage>
        <taxon>Eukaryota</taxon>
        <taxon>Viridiplantae</taxon>
        <taxon>Streptophyta</taxon>
        <taxon>Embryophyta</taxon>
        <taxon>Tracheophyta</taxon>
        <taxon>Spermatophyta</taxon>
        <taxon>Magnoliopsida</taxon>
        <taxon>eudicotyledons</taxon>
        <taxon>Gunneridae</taxon>
        <taxon>Pentapetalae</taxon>
        <taxon>asterids</taxon>
        <taxon>lamiids</taxon>
        <taxon>Solanales</taxon>
        <taxon>Solanaceae</taxon>
        <taxon>Solanoideae</taxon>
        <taxon>Solaneae</taxon>
        <taxon>Solanum</taxon>
        <taxon>Solanum subgen. Lycopersicon</taxon>
    </lineage>
</organism>
<evidence type="ECO:0000256" key="8">
    <source>
        <dbReference type="ARBA" id="ARBA00022692"/>
    </source>
</evidence>
<keyword evidence="16 21" id="KW-0472">Membrane</keyword>
<dbReference type="GO" id="GO:0003954">
    <property type="term" value="F:NADH dehydrogenase activity"/>
    <property type="evidence" value="ECO:0007669"/>
    <property type="project" value="TreeGrafter"/>
</dbReference>
<proteinExistence type="inferred from homology"/>
<evidence type="ECO:0000256" key="10">
    <source>
        <dbReference type="ARBA" id="ARBA00022857"/>
    </source>
</evidence>
<dbReference type="GO" id="GO:0008137">
    <property type="term" value="F:NADH dehydrogenase (ubiquinone) activity"/>
    <property type="evidence" value="ECO:0007669"/>
    <property type="project" value="InterPro"/>
</dbReference>
<evidence type="ECO:0000256" key="20">
    <source>
        <dbReference type="ARBA" id="ARBA00048026"/>
    </source>
</evidence>
<dbReference type="PANTHER" id="PTHR42829:SF2">
    <property type="entry name" value="NADH-UBIQUINONE OXIDOREDUCTASE CHAIN 5"/>
    <property type="match status" value="1"/>
</dbReference>
<keyword evidence="12" id="KW-1278">Translocase</keyword>
<keyword evidence="11" id="KW-0618">Plastoquinone</keyword>
<dbReference type="InterPro" id="IPR002128">
    <property type="entry name" value="NADH_UbQ_OxRdtase_chlpt_su5_C"/>
</dbReference>
<comment type="catalytic activity">
    <reaction evidence="20">
        <text>a plastoquinone + NADH + (n+1) H(+)(in) = a plastoquinol + NAD(+) + n H(+)(out)</text>
        <dbReference type="Rhea" id="RHEA:42608"/>
        <dbReference type="Rhea" id="RHEA-COMP:9561"/>
        <dbReference type="Rhea" id="RHEA-COMP:9562"/>
        <dbReference type="ChEBI" id="CHEBI:15378"/>
        <dbReference type="ChEBI" id="CHEBI:17757"/>
        <dbReference type="ChEBI" id="CHEBI:57540"/>
        <dbReference type="ChEBI" id="CHEBI:57945"/>
        <dbReference type="ChEBI" id="CHEBI:62192"/>
    </reaction>
</comment>
<evidence type="ECO:0000256" key="13">
    <source>
        <dbReference type="ARBA" id="ARBA00022989"/>
    </source>
</evidence>
<dbReference type="Gene3D" id="1.20.5.2700">
    <property type="match status" value="1"/>
</dbReference>
<protein>
    <recommendedName>
        <fullName evidence="5">NAD(P)H-quinone oxidoreductase subunit 5, chloroplastic</fullName>
    </recommendedName>
    <alternativeName>
        <fullName evidence="18">NAD(P)H dehydrogenase subunit 5</fullName>
    </alternativeName>
    <alternativeName>
        <fullName evidence="17">NADH-plastoquinone oxidoreductase subunit 5</fullName>
    </alternativeName>
</protein>
<keyword evidence="15" id="KW-0793">Thylakoid</keyword>
<dbReference type="EMBL" id="RXGB01008050">
    <property type="protein sequence ID" value="TMW84961.1"/>
    <property type="molecule type" value="Genomic_DNA"/>
</dbReference>
<dbReference type="GO" id="GO:0015990">
    <property type="term" value="P:electron transport coupled proton transport"/>
    <property type="evidence" value="ECO:0007669"/>
    <property type="project" value="TreeGrafter"/>
</dbReference>
<dbReference type="EMBL" id="RXGB01008092">
    <property type="protein sequence ID" value="TMW84935.1"/>
    <property type="molecule type" value="Genomic_DNA"/>
</dbReference>
<evidence type="ECO:0000259" key="22">
    <source>
        <dbReference type="Pfam" id="PF01010"/>
    </source>
</evidence>
<dbReference type="GO" id="GO:0009535">
    <property type="term" value="C:chloroplast thylakoid membrane"/>
    <property type="evidence" value="ECO:0007669"/>
    <property type="project" value="UniProtKB-SubCell"/>
</dbReference>
<name>A0A6N2AVB8_SOLCI</name>
<dbReference type="GO" id="GO:0042773">
    <property type="term" value="P:ATP synthesis coupled electron transport"/>
    <property type="evidence" value="ECO:0007669"/>
    <property type="project" value="InterPro"/>
</dbReference>
<dbReference type="AlphaFoldDB" id="A0A6N2AVB8"/>
<evidence type="ECO:0000313" key="24">
    <source>
        <dbReference type="EMBL" id="TMW84961.1"/>
    </source>
</evidence>
<evidence type="ECO:0000256" key="2">
    <source>
        <dbReference type="ARBA" id="ARBA00004454"/>
    </source>
</evidence>
<feature type="transmembrane region" description="Helical" evidence="21">
    <location>
        <begin position="78"/>
        <end position="96"/>
    </location>
</feature>
<comment type="subunit">
    <text evidence="4">NDH is composed of at least 16 different subunits, 5 of which are encoded in the nucleus.</text>
</comment>
<sequence>MFRIYLLTFEGHLNAHFQNYGGKQKIPLYSISLWGKNGVKKNSCLLTMNNNESTYFLSKTKYPISNNSLDWNEFLKDAVVSVSIAYFGIFIASFLYKPIYSSLKNLEFINSFVKKGPKRILWDKILNGIYDWSYNRAYIDAFYTRFFVGGIRGLAEFTHFVDRRVIDGMTNGVGVISFIVGEGIKYIGGGRISSYLFLYLAYVSVFLLVYYLLF</sequence>
<dbReference type="InterPro" id="IPR003945">
    <property type="entry name" value="NU5C-like"/>
</dbReference>
<dbReference type="PANTHER" id="PTHR42829">
    <property type="entry name" value="NADH-UBIQUINONE OXIDOREDUCTASE CHAIN 5"/>
    <property type="match status" value="1"/>
</dbReference>
<comment type="catalytic activity">
    <reaction evidence="19">
        <text>a plastoquinone + NADPH + (n+1) H(+)(in) = a plastoquinol + NADP(+) + n H(+)(out)</text>
        <dbReference type="Rhea" id="RHEA:42612"/>
        <dbReference type="Rhea" id="RHEA-COMP:9561"/>
        <dbReference type="Rhea" id="RHEA-COMP:9562"/>
        <dbReference type="ChEBI" id="CHEBI:15378"/>
        <dbReference type="ChEBI" id="CHEBI:17757"/>
        <dbReference type="ChEBI" id="CHEBI:57783"/>
        <dbReference type="ChEBI" id="CHEBI:58349"/>
        <dbReference type="ChEBI" id="CHEBI:62192"/>
    </reaction>
</comment>
<evidence type="ECO:0000256" key="4">
    <source>
        <dbReference type="ARBA" id="ARBA00011199"/>
    </source>
</evidence>
<feature type="domain" description="NADH:ubiquinone/plastoquinone oxidoreductase chloroplast chain 5 C-terminal" evidence="22">
    <location>
        <begin position="65"/>
        <end position="162"/>
    </location>
</feature>
<feature type="transmembrane region" description="Helical" evidence="21">
    <location>
        <begin position="195"/>
        <end position="213"/>
    </location>
</feature>
<comment type="caution">
    <text evidence="24">The sequence shown here is derived from an EMBL/GenBank/DDBJ whole genome shotgun (WGS) entry which is preliminary data.</text>
</comment>
<evidence type="ECO:0000256" key="18">
    <source>
        <dbReference type="ARBA" id="ARBA00031649"/>
    </source>
</evidence>
<evidence type="ECO:0000256" key="15">
    <source>
        <dbReference type="ARBA" id="ARBA00023078"/>
    </source>
</evidence>
<keyword evidence="14" id="KW-0520">NAD</keyword>
<evidence type="ECO:0000256" key="14">
    <source>
        <dbReference type="ARBA" id="ARBA00023027"/>
    </source>
</evidence>
<evidence type="ECO:0000256" key="19">
    <source>
        <dbReference type="ARBA" id="ARBA00047726"/>
    </source>
</evidence>
<keyword evidence="13 21" id="KW-1133">Transmembrane helix</keyword>
<evidence type="ECO:0000256" key="17">
    <source>
        <dbReference type="ARBA" id="ARBA00029876"/>
    </source>
</evidence>
<evidence type="ECO:0000256" key="1">
    <source>
        <dbReference type="ARBA" id="ARBA00004059"/>
    </source>
</evidence>
<reference evidence="24" key="1">
    <citation type="submission" date="2019-05" db="EMBL/GenBank/DDBJ databases">
        <title>The de novo reference genome and transcriptome assemblies of the wild tomato species Solanum chilense.</title>
        <authorList>
            <person name="Stam R."/>
            <person name="Nosenko T."/>
            <person name="Hoerger A.C."/>
            <person name="Stephan W."/>
            <person name="Seidel M.A."/>
            <person name="Kuhn J.M.M."/>
            <person name="Haberer G."/>
            <person name="Tellier A."/>
        </authorList>
    </citation>
    <scope>NUCLEOTIDE SEQUENCE</scope>
    <source>
        <tissue evidence="24">Mature leaves</tissue>
    </source>
</reference>
<keyword evidence="9" id="KW-0874">Quinone</keyword>
<evidence type="ECO:0000256" key="11">
    <source>
        <dbReference type="ARBA" id="ARBA00022957"/>
    </source>
</evidence>